<feature type="domain" description="K Homology" evidence="3">
    <location>
        <begin position="212"/>
        <end position="289"/>
    </location>
</feature>
<dbReference type="AlphaFoldDB" id="A0ABD2QJZ0"/>
<evidence type="ECO:0000313" key="4">
    <source>
        <dbReference type="EMBL" id="KAL3319859.1"/>
    </source>
</evidence>
<keyword evidence="5" id="KW-1185">Reference proteome</keyword>
<dbReference type="InterPro" id="IPR036612">
    <property type="entry name" value="KH_dom_type_1_sf"/>
</dbReference>
<evidence type="ECO:0000256" key="1">
    <source>
        <dbReference type="ARBA" id="ARBA00022737"/>
    </source>
</evidence>
<dbReference type="PROSITE" id="PS50084">
    <property type="entry name" value="KH_TYPE_1"/>
    <property type="match status" value="1"/>
</dbReference>
<name>A0ABD2QJZ0_9PLAT</name>
<dbReference type="Proteomes" id="UP001626550">
    <property type="component" value="Unassembled WGS sequence"/>
</dbReference>
<dbReference type="Pfam" id="PF00013">
    <property type="entry name" value="KH_1"/>
    <property type="match status" value="2"/>
</dbReference>
<sequence>MQSKNSNSFLGMQLPITSTGFFSNPNSLAPFGNLQQELGLHSRLFCDSICNPQQLKRRVNLLVDVSHLHHSHVIGKGGRNVKSISEQTKCNIHFPDSNRANIPEKSNQVFISGPVPGINEAREIIRSMLPFYVSFQVAIANDCFPSTTQFLRLVENRYSVEIFLSQLTSLGPNSNLHSVTVNVKALSFQLNSLEEATTVLLRQLFKEDFDKVRIRTCIEIDPRHQERMLAAPRNIVREIILSTGCEIHFPESKRDSNFYECPTEKSTVILSGTREGIFRARKFVMDNLPVKMSFDITEDEFNCVQIMDPNDIRTKFGVAISVKCHRKYEQRRNVQVFTTENNMLGLIGFYNSVIERTKIMYLNGDNKDSPSLSISRSLWNPGLMESSCCSMSSSNEDKENCWITQNLFKCMDEKNE</sequence>
<keyword evidence="1" id="KW-0677">Repeat</keyword>
<dbReference type="GO" id="GO:0003723">
    <property type="term" value="F:RNA binding"/>
    <property type="evidence" value="ECO:0007669"/>
    <property type="project" value="UniProtKB-UniRule"/>
</dbReference>
<dbReference type="InterPro" id="IPR004087">
    <property type="entry name" value="KH_dom"/>
</dbReference>
<dbReference type="PANTHER" id="PTHR10627">
    <property type="entry name" value="SCP160"/>
    <property type="match status" value="1"/>
</dbReference>
<protein>
    <submittedName>
        <fullName evidence="4">Protein bicaudal C 1</fullName>
    </submittedName>
</protein>
<keyword evidence="2" id="KW-0694">RNA-binding</keyword>
<dbReference type="Gene3D" id="3.30.1370.10">
    <property type="entry name" value="K Homology domain, type 1"/>
    <property type="match status" value="1"/>
</dbReference>
<proteinExistence type="predicted"/>
<dbReference type="PANTHER" id="PTHR10627:SF69">
    <property type="entry name" value="PROTEIN BICAUDAL C"/>
    <property type="match status" value="1"/>
</dbReference>
<dbReference type="Gene3D" id="3.30.310.270">
    <property type="match status" value="1"/>
</dbReference>
<feature type="domain" description="K Homology" evidence="3">
    <location>
        <begin position="57"/>
        <end position="130"/>
    </location>
</feature>
<evidence type="ECO:0000313" key="5">
    <source>
        <dbReference type="Proteomes" id="UP001626550"/>
    </source>
</evidence>
<dbReference type="InterPro" id="IPR004088">
    <property type="entry name" value="KH_dom_type_1"/>
</dbReference>
<dbReference type="SUPFAM" id="SSF54791">
    <property type="entry name" value="Eukaryotic type KH-domain (KH-domain type I)"/>
    <property type="match status" value="2"/>
</dbReference>
<evidence type="ECO:0000256" key="2">
    <source>
        <dbReference type="PROSITE-ProRule" id="PRU00117"/>
    </source>
</evidence>
<dbReference type="SMART" id="SM00322">
    <property type="entry name" value="KH"/>
    <property type="match status" value="2"/>
</dbReference>
<dbReference type="EMBL" id="JBJKFK010000095">
    <property type="protein sequence ID" value="KAL3319859.1"/>
    <property type="molecule type" value="Genomic_DNA"/>
</dbReference>
<reference evidence="4 5" key="1">
    <citation type="submission" date="2024-11" db="EMBL/GenBank/DDBJ databases">
        <title>Adaptive evolution of stress response genes in parasites aligns with host niche diversity.</title>
        <authorList>
            <person name="Hahn C."/>
            <person name="Resl P."/>
        </authorList>
    </citation>
    <scope>NUCLEOTIDE SEQUENCE [LARGE SCALE GENOMIC DNA]</scope>
    <source>
        <strain evidence="4">EGGRZ-B1_66</strain>
        <tissue evidence="4">Body</tissue>
    </source>
</reference>
<organism evidence="4 5">
    <name type="scientific">Cichlidogyrus casuarinus</name>
    <dbReference type="NCBI Taxonomy" id="1844966"/>
    <lineage>
        <taxon>Eukaryota</taxon>
        <taxon>Metazoa</taxon>
        <taxon>Spiralia</taxon>
        <taxon>Lophotrochozoa</taxon>
        <taxon>Platyhelminthes</taxon>
        <taxon>Monogenea</taxon>
        <taxon>Monopisthocotylea</taxon>
        <taxon>Dactylogyridea</taxon>
        <taxon>Ancyrocephalidae</taxon>
        <taxon>Cichlidogyrus</taxon>
    </lineage>
</organism>
<comment type="caution">
    <text evidence="4">The sequence shown here is derived from an EMBL/GenBank/DDBJ whole genome shotgun (WGS) entry which is preliminary data.</text>
</comment>
<accession>A0ABD2QJZ0</accession>
<evidence type="ECO:0000259" key="3">
    <source>
        <dbReference type="SMART" id="SM00322"/>
    </source>
</evidence>
<gene>
    <name evidence="4" type="primary">BICC1</name>
    <name evidence="4" type="ORF">Ciccas_001455</name>
</gene>